<accession>A0A915EK15</accession>
<sequence length="114" mass="12623">MLIACASTFGLCNKGGCRDTMDGCITFKDKCHNDKMKHTAMCTELNKKCARTLGYCDPKCQDTSKLSTKSTRNLLRKFAKEVVDYVAIKAPNLRVESTSTRKRPSPRSPPSSSP</sequence>
<reference evidence="3" key="1">
    <citation type="submission" date="2022-11" db="UniProtKB">
        <authorList>
            <consortium name="WormBaseParasite"/>
        </authorList>
    </citation>
    <scope>IDENTIFICATION</scope>
</reference>
<evidence type="ECO:0000256" key="1">
    <source>
        <dbReference type="SAM" id="MobiDB-lite"/>
    </source>
</evidence>
<evidence type="ECO:0000313" key="3">
    <source>
        <dbReference type="WBParaSite" id="jg619"/>
    </source>
</evidence>
<dbReference type="Proteomes" id="UP000887574">
    <property type="component" value="Unplaced"/>
</dbReference>
<keyword evidence="2" id="KW-1185">Reference proteome</keyword>
<dbReference type="AlphaFoldDB" id="A0A915EK15"/>
<name>A0A915EK15_9BILA</name>
<dbReference type="WBParaSite" id="jg619">
    <property type="protein sequence ID" value="jg619"/>
    <property type="gene ID" value="jg619"/>
</dbReference>
<feature type="region of interest" description="Disordered" evidence="1">
    <location>
        <begin position="94"/>
        <end position="114"/>
    </location>
</feature>
<organism evidence="2 3">
    <name type="scientific">Ditylenchus dipsaci</name>
    <dbReference type="NCBI Taxonomy" id="166011"/>
    <lineage>
        <taxon>Eukaryota</taxon>
        <taxon>Metazoa</taxon>
        <taxon>Ecdysozoa</taxon>
        <taxon>Nematoda</taxon>
        <taxon>Chromadorea</taxon>
        <taxon>Rhabditida</taxon>
        <taxon>Tylenchina</taxon>
        <taxon>Tylenchomorpha</taxon>
        <taxon>Sphaerularioidea</taxon>
        <taxon>Anguinidae</taxon>
        <taxon>Anguininae</taxon>
        <taxon>Ditylenchus</taxon>
    </lineage>
</organism>
<evidence type="ECO:0000313" key="2">
    <source>
        <dbReference type="Proteomes" id="UP000887574"/>
    </source>
</evidence>
<protein>
    <submittedName>
        <fullName evidence="3">ShKT domain-containing protein</fullName>
    </submittedName>
</protein>
<proteinExistence type="predicted"/>